<feature type="compositionally biased region" description="Basic and acidic residues" evidence="1">
    <location>
        <begin position="235"/>
        <end position="253"/>
    </location>
</feature>
<dbReference type="PANTHER" id="PTHR33098">
    <property type="entry name" value="COTTON FIBER (DUF761)"/>
    <property type="match status" value="1"/>
</dbReference>
<feature type="compositionally biased region" description="Basic residues" evidence="1">
    <location>
        <begin position="437"/>
        <end position="449"/>
    </location>
</feature>
<evidence type="ECO:0000256" key="2">
    <source>
        <dbReference type="SAM" id="Phobius"/>
    </source>
</evidence>
<feature type="compositionally biased region" description="Pro residues" evidence="1">
    <location>
        <begin position="481"/>
        <end position="490"/>
    </location>
</feature>
<feature type="compositionally biased region" description="Pro residues" evidence="1">
    <location>
        <begin position="382"/>
        <end position="402"/>
    </location>
</feature>
<dbReference type="InterPro" id="IPR008480">
    <property type="entry name" value="DUF761_pln"/>
</dbReference>
<feature type="region of interest" description="Disordered" evidence="1">
    <location>
        <begin position="437"/>
        <end position="540"/>
    </location>
</feature>
<protein>
    <submittedName>
        <fullName evidence="3">Uncharacterized protein</fullName>
    </submittedName>
</protein>
<organism evidence="3 4">
    <name type="scientific">Triticum turgidum subsp. durum</name>
    <name type="common">Durum wheat</name>
    <name type="synonym">Triticum durum</name>
    <dbReference type="NCBI Taxonomy" id="4567"/>
    <lineage>
        <taxon>Eukaryota</taxon>
        <taxon>Viridiplantae</taxon>
        <taxon>Streptophyta</taxon>
        <taxon>Embryophyta</taxon>
        <taxon>Tracheophyta</taxon>
        <taxon>Spermatophyta</taxon>
        <taxon>Magnoliopsida</taxon>
        <taxon>Liliopsida</taxon>
        <taxon>Poales</taxon>
        <taxon>Poaceae</taxon>
        <taxon>BOP clade</taxon>
        <taxon>Pooideae</taxon>
        <taxon>Triticodae</taxon>
        <taxon>Triticeae</taxon>
        <taxon>Triticinae</taxon>
        <taxon>Triticum</taxon>
    </lineage>
</organism>
<feature type="transmembrane region" description="Helical" evidence="2">
    <location>
        <begin position="34"/>
        <end position="53"/>
    </location>
</feature>
<feature type="region of interest" description="Disordered" evidence="1">
    <location>
        <begin position="223"/>
        <end position="266"/>
    </location>
</feature>
<name>A0A9R0VLT3_TRITD</name>
<feature type="compositionally biased region" description="Low complexity" evidence="1">
    <location>
        <begin position="513"/>
        <end position="523"/>
    </location>
</feature>
<keyword evidence="2" id="KW-0472">Membrane</keyword>
<dbReference type="Pfam" id="PF05553">
    <property type="entry name" value="DUF761"/>
    <property type="match status" value="1"/>
</dbReference>
<feature type="compositionally biased region" description="Pro residues" evidence="1">
    <location>
        <begin position="497"/>
        <end position="512"/>
    </location>
</feature>
<keyword evidence="2" id="KW-0812">Transmembrane</keyword>
<keyword evidence="2" id="KW-1133">Transmembrane helix</keyword>
<dbReference type="Proteomes" id="UP000324705">
    <property type="component" value="Chromosome 3A"/>
</dbReference>
<feature type="compositionally biased region" description="Low complexity" evidence="1">
    <location>
        <begin position="317"/>
        <end position="326"/>
    </location>
</feature>
<proteinExistence type="predicted"/>
<dbReference type="PANTHER" id="PTHR33098:SF36">
    <property type="entry name" value="HYDROXYPROLINE-RICH GLYCOPROTEIN FAMILY PROTEIN"/>
    <property type="match status" value="1"/>
</dbReference>
<feature type="compositionally biased region" description="Pro residues" evidence="1">
    <location>
        <begin position="559"/>
        <end position="569"/>
    </location>
</feature>
<evidence type="ECO:0000256" key="1">
    <source>
        <dbReference type="SAM" id="MobiDB-lite"/>
    </source>
</evidence>
<feature type="region of interest" description="Disordered" evidence="1">
    <location>
        <begin position="278"/>
        <end position="418"/>
    </location>
</feature>
<feature type="transmembrane region" description="Helical" evidence="2">
    <location>
        <begin position="73"/>
        <end position="92"/>
    </location>
</feature>
<gene>
    <name evidence="3" type="ORF">TRITD_3Av1G133410</name>
</gene>
<accession>A0A9R0VLT3</accession>
<sequence>MERTGSGADGTGPSTSSYSTADADDNGTAAGAKVWLLVLLFSLLLLLFLPSAVRRGGGGFQRGGITLKSGWDVVNLCLVLFAILCGLLGRGGGDADGEAPGPAAPAPKSHLRVSPAAAAATPEPSTEDVWASFNNSYTNHNAQTGIRRMKSSSSYPELRLDSDGVWGLASPELAWRSYDDAELYRTRRDERPERARDADRTLRRTSSDVKTIPVDTYEVRARPLSQDARRRRRSVERLPKMDEVEEERTHPVEMETLATPARSRTWSPEELDATLLGMASAPPLPAPPPQPRRRRRSLERLPEMVEVEEERTRPTETRATPARSRTWSPEELGATLLEMASAEPPPAPPQQPRRRRRSLENLPTMEEVEKEIIVEEVNHPQSPSPAMFPPGTPPPPPPPPPAAMSRSKKKRSGSVGGAKELASAIALFYQKKRKSIIMKRERHHHHHHHLSDDHYSPPSSIFSNLFKKGGSKSRRMNSLAPPQPPPPPLPTRRSRKPPQPPSRPAPPQPAPAPVRTRPPRASAHPQQQIRAQGYPQQPPLYPRRGVVYYAYPLPPPSPPMPPPPPPPPMLEGEEEVPSVTASPAPSYCASPDVNTKADNFIERFRAGLKLEKINSYREKLQIQEGATVTVAEEDGEFMVIGSLFEDDDDDMSLPETPATATAGAAAVAVGF</sequence>
<feature type="region of interest" description="Disordered" evidence="1">
    <location>
        <begin position="1"/>
        <end position="20"/>
    </location>
</feature>
<dbReference type="EMBL" id="LT934115">
    <property type="protein sequence ID" value="VAH61290.1"/>
    <property type="molecule type" value="Genomic_DNA"/>
</dbReference>
<feature type="region of interest" description="Disordered" evidence="1">
    <location>
        <begin position="94"/>
        <end position="127"/>
    </location>
</feature>
<reference evidence="3 4" key="1">
    <citation type="submission" date="2017-09" db="EMBL/GenBank/DDBJ databases">
        <authorList>
            <consortium name="International Durum Wheat Genome Sequencing Consortium (IDWGSC)"/>
            <person name="Milanesi L."/>
        </authorList>
    </citation>
    <scope>NUCLEOTIDE SEQUENCE [LARGE SCALE GENOMIC DNA]</scope>
    <source>
        <strain evidence="4">cv. Svevo</strain>
    </source>
</reference>
<evidence type="ECO:0000313" key="3">
    <source>
        <dbReference type="EMBL" id="VAH61290.1"/>
    </source>
</evidence>
<keyword evidence="4" id="KW-1185">Reference proteome</keyword>
<feature type="compositionally biased region" description="Low complexity" evidence="1">
    <location>
        <begin position="114"/>
        <end position="124"/>
    </location>
</feature>
<feature type="region of interest" description="Disordered" evidence="1">
    <location>
        <begin position="559"/>
        <end position="587"/>
    </location>
</feature>
<dbReference type="AlphaFoldDB" id="A0A9R0VLT3"/>
<dbReference type="Gramene" id="TRITD3Av1G133410.2">
    <property type="protein sequence ID" value="TRITD3Av1G133410.2"/>
    <property type="gene ID" value="TRITD3Av1G133410"/>
</dbReference>
<evidence type="ECO:0000313" key="4">
    <source>
        <dbReference type="Proteomes" id="UP000324705"/>
    </source>
</evidence>